<comment type="caution">
    <text evidence="3">The sequence shown here is derived from an EMBL/GenBank/DDBJ whole genome shotgun (WGS) entry which is preliminary data.</text>
</comment>
<dbReference type="SMART" id="SM00382">
    <property type="entry name" value="AAA"/>
    <property type="match status" value="1"/>
</dbReference>
<dbReference type="InterPro" id="IPR049945">
    <property type="entry name" value="AAA_22"/>
</dbReference>
<dbReference type="Pfam" id="PF13401">
    <property type="entry name" value="AAA_22"/>
    <property type="match status" value="1"/>
</dbReference>
<feature type="compositionally biased region" description="Basic and acidic residues" evidence="1">
    <location>
        <begin position="469"/>
        <end position="478"/>
    </location>
</feature>
<reference evidence="3 4" key="1">
    <citation type="submission" date="2018-02" db="EMBL/GenBank/DDBJ databases">
        <title>Comparative genomes isolates from brazilian mangrove.</title>
        <authorList>
            <person name="Araujo J.E."/>
            <person name="Taketani R.G."/>
            <person name="Silva M.C.P."/>
            <person name="Loureco M.V."/>
            <person name="Andreote F.D."/>
        </authorList>
    </citation>
    <scope>NUCLEOTIDE SEQUENCE [LARGE SCALE GENOMIC DNA]</scope>
    <source>
        <strain evidence="3 4">HEX-2 MGV</strain>
    </source>
</reference>
<dbReference type="InterPro" id="IPR052026">
    <property type="entry name" value="ExeA_AAA_ATPase_DNA-bind"/>
</dbReference>
<dbReference type="Proteomes" id="UP000240009">
    <property type="component" value="Unassembled WGS sequence"/>
</dbReference>
<proteinExistence type="predicted"/>
<accession>A0A2S8F6Y1</accession>
<dbReference type="PANTHER" id="PTHR35894:SF1">
    <property type="entry name" value="PHOSPHORIBULOKINASE _ URIDINE KINASE FAMILY"/>
    <property type="match status" value="1"/>
</dbReference>
<dbReference type="EMBL" id="PUIA01000051">
    <property type="protein sequence ID" value="PQO27919.1"/>
    <property type="molecule type" value="Genomic_DNA"/>
</dbReference>
<dbReference type="Gene3D" id="3.40.50.300">
    <property type="entry name" value="P-loop containing nucleotide triphosphate hydrolases"/>
    <property type="match status" value="1"/>
</dbReference>
<dbReference type="InterPro" id="IPR027417">
    <property type="entry name" value="P-loop_NTPase"/>
</dbReference>
<dbReference type="AlphaFoldDB" id="A0A2S8F6Y1"/>
<protein>
    <recommendedName>
        <fullName evidence="2">AAA+ ATPase domain-containing protein</fullName>
    </recommendedName>
</protein>
<dbReference type="InterPro" id="IPR003593">
    <property type="entry name" value="AAA+_ATPase"/>
</dbReference>
<sequence length="501" mass="56449">MTAENADEKKALYSRAILFDQPQGRGDHTLPGTRMTMYEEIFGLSQRPFPSVPSLVGYVETDSHLEAIETLLRCVRRDEGVGTLISAPGLGKSTIALRLHEELEDDFEVVRLNSGHCGSRRALLQAIAYELDLPCRGLEEGELRIQFAEYVERLESRRMMGIVILVDEADLLPIRLLEELRLLTNFAGKDRSRVSVVLLGNMTLEERLSSPYLMSFNQRVGARAYLQPLSTSDVAKYVRQQLQVVGAKQTIFDDSAIEAIAQRSQGVPRLVNQICDHALLLAALGDETKLDADGIEEAWADLQRLPVPKRQIRTDNAHSTDSLIEFGSLEDTKSESAIEYPSVVRFEDRSPAQEDEEFSPVAAEEPEVELTFQNATNPFDEKFEKEEIVLDRFASLGDQEIRGIRRVVSPRNSEIAAFLVGSEENLAEVEVIQPSYSQAEGMVVSRDFSTHSTGFSDWDDRDIIVIDSKETAVEEPQHPKMPSPRRRTYRQLFSQLRRQHA</sequence>
<dbReference type="PANTHER" id="PTHR35894">
    <property type="entry name" value="GENERAL SECRETION PATHWAY PROTEIN A-RELATED"/>
    <property type="match status" value="1"/>
</dbReference>
<evidence type="ECO:0000313" key="3">
    <source>
        <dbReference type="EMBL" id="PQO27919.1"/>
    </source>
</evidence>
<dbReference type="GO" id="GO:0016887">
    <property type="term" value="F:ATP hydrolysis activity"/>
    <property type="evidence" value="ECO:0007669"/>
    <property type="project" value="InterPro"/>
</dbReference>
<name>A0A2S8F6Y1_9BACT</name>
<dbReference type="RefSeq" id="WP_105355404.1">
    <property type="nucleotide sequence ID" value="NZ_PUIA01000051.1"/>
</dbReference>
<organism evidence="3 4">
    <name type="scientific">Blastopirellula marina</name>
    <dbReference type="NCBI Taxonomy" id="124"/>
    <lineage>
        <taxon>Bacteria</taxon>
        <taxon>Pseudomonadati</taxon>
        <taxon>Planctomycetota</taxon>
        <taxon>Planctomycetia</taxon>
        <taxon>Pirellulales</taxon>
        <taxon>Pirellulaceae</taxon>
        <taxon>Blastopirellula</taxon>
    </lineage>
</organism>
<evidence type="ECO:0000313" key="4">
    <source>
        <dbReference type="Proteomes" id="UP000240009"/>
    </source>
</evidence>
<evidence type="ECO:0000256" key="1">
    <source>
        <dbReference type="SAM" id="MobiDB-lite"/>
    </source>
</evidence>
<evidence type="ECO:0000259" key="2">
    <source>
        <dbReference type="SMART" id="SM00382"/>
    </source>
</evidence>
<feature type="domain" description="AAA+ ATPase" evidence="2">
    <location>
        <begin position="78"/>
        <end position="271"/>
    </location>
</feature>
<feature type="region of interest" description="Disordered" evidence="1">
    <location>
        <begin position="469"/>
        <end position="488"/>
    </location>
</feature>
<dbReference type="SUPFAM" id="SSF52540">
    <property type="entry name" value="P-loop containing nucleoside triphosphate hydrolases"/>
    <property type="match status" value="1"/>
</dbReference>
<dbReference type="OrthoDB" id="227226at2"/>
<gene>
    <name evidence="3" type="ORF">C5Y96_16175</name>
</gene>